<evidence type="ECO:0000259" key="8">
    <source>
        <dbReference type="Pfam" id="PF07637"/>
    </source>
</evidence>
<dbReference type="InterPro" id="IPR013036">
    <property type="entry name" value="DUF1587"/>
</dbReference>
<evidence type="ECO:0000313" key="10">
    <source>
        <dbReference type="Proteomes" id="UP000316714"/>
    </source>
</evidence>
<dbReference type="SUPFAM" id="SSF46626">
    <property type="entry name" value="Cytochrome c"/>
    <property type="match status" value="1"/>
</dbReference>
<feature type="region of interest" description="Disordered" evidence="1">
    <location>
        <begin position="345"/>
        <end position="367"/>
    </location>
</feature>
<dbReference type="InterPro" id="IPR011429">
    <property type="entry name" value="Cyt_c_Planctomycete-type"/>
</dbReference>
<evidence type="ECO:0000256" key="2">
    <source>
        <dbReference type="SAM" id="SignalP"/>
    </source>
</evidence>
<evidence type="ECO:0000259" key="5">
    <source>
        <dbReference type="Pfam" id="PF07627"/>
    </source>
</evidence>
<evidence type="ECO:0000313" key="9">
    <source>
        <dbReference type="EMBL" id="TWT32201.1"/>
    </source>
</evidence>
<dbReference type="Pfam" id="PF07631">
    <property type="entry name" value="PSD4"/>
    <property type="match status" value="1"/>
</dbReference>
<evidence type="ECO:0000259" key="7">
    <source>
        <dbReference type="Pfam" id="PF07635"/>
    </source>
</evidence>
<keyword evidence="2" id="KW-0732">Signal</keyword>
<dbReference type="InterPro" id="IPR013039">
    <property type="entry name" value="DUF1588"/>
</dbReference>
<dbReference type="InterPro" id="IPR013042">
    <property type="entry name" value="DUF1592"/>
</dbReference>
<dbReference type="Pfam" id="PF07635">
    <property type="entry name" value="PSCyt1"/>
    <property type="match status" value="1"/>
</dbReference>
<dbReference type="OrthoDB" id="175242at2"/>
<name>A0A5C5V1D1_9BACT</name>
<dbReference type="InterPro" id="IPR011478">
    <property type="entry name" value="DUF1585"/>
</dbReference>
<keyword evidence="10" id="KW-1185">Reference proteome</keyword>
<dbReference type="RefSeq" id="WP_146567377.1">
    <property type="nucleotide sequence ID" value="NZ_SIHJ01000003.1"/>
</dbReference>
<feature type="domain" description="DUF1595" evidence="8">
    <location>
        <begin position="374"/>
        <end position="435"/>
    </location>
</feature>
<dbReference type="GO" id="GO:0009055">
    <property type="term" value="F:electron transfer activity"/>
    <property type="evidence" value="ECO:0007669"/>
    <property type="project" value="InterPro"/>
</dbReference>
<evidence type="ECO:0008006" key="11">
    <source>
        <dbReference type="Google" id="ProtNLM"/>
    </source>
</evidence>
<feature type="chain" id="PRO_5022959485" description="DUF1592 domain-containing protein" evidence="2">
    <location>
        <begin position="33"/>
        <end position="859"/>
    </location>
</feature>
<proteinExistence type="predicted"/>
<feature type="domain" description="DUF1592" evidence="6">
    <location>
        <begin position="451"/>
        <end position="628"/>
    </location>
</feature>
<gene>
    <name evidence="9" type="ORF">KOR34_39620</name>
</gene>
<evidence type="ECO:0000256" key="1">
    <source>
        <dbReference type="SAM" id="MobiDB-lite"/>
    </source>
</evidence>
<evidence type="ECO:0000259" key="4">
    <source>
        <dbReference type="Pfam" id="PF07626"/>
    </source>
</evidence>
<organism evidence="9 10">
    <name type="scientific">Posidoniimonas corsicana</name>
    <dbReference type="NCBI Taxonomy" id="1938618"/>
    <lineage>
        <taxon>Bacteria</taxon>
        <taxon>Pseudomonadati</taxon>
        <taxon>Planctomycetota</taxon>
        <taxon>Planctomycetia</taxon>
        <taxon>Pirellulales</taxon>
        <taxon>Lacipirellulaceae</taxon>
        <taxon>Posidoniimonas</taxon>
    </lineage>
</organism>
<feature type="domain" description="DUF1588" evidence="5">
    <location>
        <begin position="647"/>
        <end position="746"/>
    </location>
</feature>
<dbReference type="Pfam" id="PF07637">
    <property type="entry name" value="PSD5"/>
    <property type="match status" value="1"/>
</dbReference>
<dbReference type="Pfam" id="PF07626">
    <property type="entry name" value="PSD3"/>
    <property type="match status" value="1"/>
</dbReference>
<dbReference type="InterPro" id="IPR036909">
    <property type="entry name" value="Cyt_c-like_dom_sf"/>
</dbReference>
<evidence type="ECO:0000259" key="6">
    <source>
        <dbReference type="Pfam" id="PF07631"/>
    </source>
</evidence>
<dbReference type="AlphaFoldDB" id="A0A5C5V1D1"/>
<comment type="caution">
    <text evidence="9">The sequence shown here is derived from an EMBL/GenBank/DDBJ whole genome shotgun (WGS) entry which is preliminary data.</text>
</comment>
<sequence precursor="true">MASGTCVPRLFLACLVRSAAGVAALAATVAVAEEDAADRFRTRVLPVLQENCFDCHGWGAEEGGLALDVDPAAGAFLTDTETWWKVLKNVRAGVMPPEGYTALPDEAKQSLATWVKSDVFGIDPHNVDPGPSAVRRLNRYEYGNTIRDLMGIDYNVEIEFPPDDSGFGFDNVGDGQSLSPMLVEKYLRAAQSIVDQAVPTVTRVIQHQEYRGRDFRSDDGSRRGERMSVDDEATVTRAFTLDEPGAHRVVVNAMVDGSFEFHPRRCVVTFSVDGQQRSQAEYGWQEKLKIEHVFDEEFEAGEHTLTFSVRPLPLAEGDQEEDDFSNEPHHAHYFVRSVKVEGPLDPPKWQRPPNYQRFFTRDQPPSAPDERRAYAEELLERFAGRAFRRPVDAATVDRLAALAESVYSQPDKTFEAGVAHAMVAVLASPRFLLRADFPAGQRVDSTYPLVDEYSLASRLSYFFWSTMPDQELTDLAARGQLRESLDAQVERMLADDRSRRMVREFVGQWLRSRDVENVSIDALAALGLKEEYDEILEEFRRSFRGRRPRNRGANAQSPEEQARAREVRERFRELREVRDTFDGGIRRAMRDETDMTFEHIVREDRSVLELIDSDYTFLNEDLADFYGIDGVQGRRMRKVTLPQDSQRGGVLTQGTMLTVTSNPTRTSPVKRGLFILDNLLGAPPPPAPPGVPELEEAAEKLGEQQPTLREVLALHRESALCSSCHARMDPLGLALENFDAMGRWRDFDNGRPIDSSGNLVSGETFASVQDLKTILATSHRRSFYRCLTEKLFTYALGRGLDYYDVHAVDTIVDELDENNGRVGVLIRGVVRSDPFLRHRGDPAARVSARDDDQPPAATR</sequence>
<feature type="signal peptide" evidence="2">
    <location>
        <begin position="1"/>
        <end position="32"/>
    </location>
</feature>
<dbReference type="InterPro" id="IPR013043">
    <property type="entry name" value="DUF1595"/>
</dbReference>
<accession>A0A5C5V1D1</accession>
<feature type="domain" description="DUF1587" evidence="4">
    <location>
        <begin position="135"/>
        <end position="198"/>
    </location>
</feature>
<reference evidence="9 10" key="1">
    <citation type="submission" date="2019-02" db="EMBL/GenBank/DDBJ databases">
        <title>Deep-cultivation of Planctomycetes and their phenomic and genomic characterization uncovers novel biology.</title>
        <authorList>
            <person name="Wiegand S."/>
            <person name="Jogler M."/>
            <person name="Boedeker C."/>
            <person name="Pinto D."/>
            <person name="Vollmers J."/>
            <person name="Rivas-Marin E."/>
            <person name="Kohn T."/>
            <person name="Peeters S.H."/>
            <person name="Heuer A."/>
            <person name="Rast P."/>
            <person name="Oberbeckmann S."/>
            <person name="Bunk B."/>
            <person name="Jeske O."/>
            <person name="Meyerdierks A."/>
            <person name="Storesund J.E."/>
            <person name="Kallscheuer N."/>
            <person name="Luecker S."/>
            <person name="Lage O.M."/>
            <person name="Pohl T."/>
            <person name="Merkel B.J."/>
            <person name="Hornburger P."/>
            <person name="Mueller R.-W."/>
            <person name="Bruemmer F."/>
            <person name="Labrenz M."/>
            <person name="Spormann A.M."/>
            <person name="Op Den Camp H."/>
            <person name="Overmann J."/>
            <person name="Amann R."/>
            <person name="Jetten M.S.M."/>
            <person name="Mascher T."/>
            <person name="Medema M.H."/>
            <person name="Devos D.P."/>
            <person name="Kaster A.-K."/>
            <person name="Ovreas L."/>
            <person name="Rohde M."/>
            <person name="Galperin M.Y."/>
            <person name="Jogler C."/>
        </authorList>
    </citation>
    <scope>NUCLEOTIDE SEQUENCE [LARGE SCALE GENOMIC DNA]</scope>
    <source>
        <strain evidence="9 10">KOR34</strain>
    </source>
</reference>
<dbReference type="Pfam" id="PF07627">
    <property type="entry name" value="PSCyt3"/>
    <property type="match status" value="1"/>
</dbReference>
<dbReference type="Pfam" id="PF07624">
    <property type="entry name" value="PSD2"/>
    <property type="match status" value="1"/>
</dbReference>
<protein>
    <recommendedName>
        <fullName evidence="11">DUF1592 domain-containing protein</fullName>
    </recommendedName>
</protein>
<feature type="domain" description="DUF1585" evidence="3">
    <location>
        <begin position="761"/>
        <end position="835"/>
    </location>
</feature>
<dbReference type="EMBL" id="SIHJ01000003">
    <property type="protein sequence ID" value="TWT32201.1"/>
    <property type="molecule type" value="Genomic_DNA"/>
</dbReference>
<evidence type="ECO:0000259" key="3">
    <source>
        <dbReference type="Pfam" id="PF07624"/>
    </source>
</evidence>
<dbReference type="Proteomes" id="UP000316714">
    <property type="component" value="Unassembled WGS sequence"/>
</dbReference>
<feature type="domain" description="Cytochrome C Planctomycete-type" evidence="7">
    <location>
        <begin position="52"/>
        <end position="99"/>
    </location>
</feature>
<dbReference type="GO" id="GO:0020037">
    <property type="term" value="F:heme binding"/>
    <property type="evidence" value="ECO:0007669"/>
    <property type="project" value="InterPro"/>
</dbReference>